<dbReference type="Proteomes" id="UP001162483">
    <property type="component" value="Unassembled WGS sequence"/>
</dbReference>
<comment type="caution">
    <text evidence="1">The sequence shown here is derived from an EMBL/GenBank/DDBJ whole genome shotgun (WGS) entry which is preliminary data.</text>
</comment>
<organism evidence="1 2">
    <name type="scientific">Staurois parvus</name>
    <dbReference type="NCBI Taxonomy" id="386267"/>
    <lineage>
        <taxon>Eukaryota</taxon>
        <taxon>Metazoa</taxon>
        <taxon>Chordata</taxon>
        <taxon>Craniata</taxon>
        <taxon>Vertebrata</taxon>
        <taxon>Euteleostomi</taxon>
        <taxon>Amphibia</taxon>
        <taxon>Batrachia</taxon>
        <taxon>Anura</taxon>
        <taxon>Neobatrachia</taxon>
        <taxon>Ranoidea</taxon>
        <taxon>Ranidae</taxon>
        <taxon>Staurois</taxon>
    </lineage>
</organism>
<protein>
    <submittedName>
        <fullName evidence="1">Uncharacterized protein</fullName>
    </submittedName>
</protein>
<keyword evidence="2" id="KW-1185">Reference proteome</keyword>
<dbReference type="EMBL" id="CATNWA010007899">
    <property type="protein sequence ID" value="CAI9555067.1"/>
    <property type="molecule type" value="Genomic_DNA"/>
</dbReference>
<reference evidence="1" key="1">
    <citation type="submission" date="2023-05" db="EMBL/GenBank/DDBJ databases">
        <authorList>
            <person name="Stuckert A."/>
        </authorList>
    </citation>
    <scope>NUCLEOTIDE SEQUENCE</scope>
</reference>
<gene>
    <name evidence="1" type="ORF">SPARVUS_LOCUS4318706</name>
</gene>
<sequence length="56" mass="6138">MILHFWGGRLFCLQIVFLPVSSGTLLVMAVHSTAIPISVFTVKYTPPPSKTLPTHS</sequence>
<evidence type="ECO:0000313" key="2">
    <source>
        <dbReference type="Proteomes" id="UP001162483"/>
    </source>
</evidence>
<proteinExistence type="predicted"/>
<accession>A0ABN9C636</accession>
<name>A0ABN9C636_9NEOB</name>
<evidence type="ECO:0000313" key="1">
    <source>
        <dbReference type="EMBL" id="CAI9555067.1"/>
    </source>
</evidence>